<dbReference type="RefSeq" id="WP_025358280.1">
    <property type="nucleotide sequence ID" value="NZ_CP007155.1"/>
</dbReference>
<name>W5WBX7_9PSEU</name>
<dbReference type="STRING" id="1449976.KALB_4893"/>
<sequence>MANIEIPPAAVNVAAELIVHAPHTSTTDLAEEVLAAALPYLWAAWEQEYANADYPLSSEDCDWCHDVGNPCAYHRGQDAGVTWLATAFKYVAVEALEGDANLAAMVIEAAQDYPDLADTLNGKDA</sequence>
<accession>W5WBX7</accession>
<dbReference type="Proteomes" id="UP000019225">
    <property type="component" value="Chromosome"/>
</dbReference>
<dbReference type="EMBL" id="CP007155">
    <property type="protein sequence ID" value="AHH98255.1"/>
    <property type="molecule type" value="Genomic_DNA"/>
</dbReference>
<evidence type="ECO:0000313" key="1">
    <source>
        <dbReference type="EMBL" id="AHH98255.1"/>
    </source>
</evidence>
<keyword evidence="2" id="KW-1185">Reference proteome</keyword>
<dbReference type="AlphaFoldDB" id="W5WBX7"/>
<protein>
    <submittedName>
        <fullName evidence="1">Uncharacterized protein</fullName>
    </submittedName>
</protein>
<dbReference type="KEGG" id="kal:KALB_4893"/>
<proteinExistence type="predicted"/>
<dbReference type="HOGENOM" id="CLU_1989717_0_0_11"/>
<gene>
    <name evidence="1" type="ORF">KALB_4893</name>
</gene>
<reference evidence="1 2" key="1">
    <citation type="journal article" date="2014" name="BMC Genomics">
        <title>Complete genome sequence of producer of the glycopeptide antibiotic Aculeximycin Kutzneria albida DSM 43870T, a representative of minor genus of Pseudonocardiaceae.</title>
        <authorList>
            <person name="Rebets Y."/>
            <person name="Tokovenko B."/>
            <person name="Lushchyk I."/>
            <person name="Ruckert C."/>
            <person name="Zaburannyi N."/>
            <person name="Bechthold A."/>
            <person name="Kalinowski J."/>
            <person name="Luzhetskyy A."/>
        </authorList>
    </citation>
    <scope>NUCLEOTIDE SEQUENCE [LARGE SCALE GENOMIC DNA]</scope>
    <source>
        <strain evidence="1">DSM 43870</strain>
    </source>
</reference>
<organism evidence="1 2">
    <name type="scientific">Kutzneria albida DSM 43870</name>
    <dbReference type="NCBI Taxonomy" id="1449976"/>
    <lineage>
        <taxon>Bacteria</taxon>
        <taxon>Bacillati</taxon>
        <taxon>Actinomycetota</taxon>
        <taxon>Actinomycetes</taxon>
        <taxon>Pseudonocardiales</taxon>
        <taxon>Pseudonocardiaceae</taxon>
        <taxon>Kutzneria</taxon>
    </lineage>
</organism>
<evidence type="ECO:0000313" key="2">
    <source>
        <dbReference type="Proteomes" id="UP000019225"/>
    </source>
</evidence>